<reference evidence="2 3" key="1">
    <citation type="submission" date="2016-12" db="EMBL/GenBank/DDBJ databases">
        <authorList>
            <person name="Song W.-J."/>
            <person name="Kurnit D.M."/>
        </authorList>
    </citation>
    <scope>NUCLEOTIDE SEQUENCE [LARGE SCALE GENOMIC DNA]</scope>
    <source>
        <strain evidence="2 3">DSM 18488</strain>
    </source>
</reference>
<dbReference type="AlphaFoldDB" id="A0A1M7Y4G7"/>
<evidence type="ECO:0000313" key="2">
    <source>
        <dbReference type="EMBL" id="SHO47201.1"/>
    </source>
</evidence>
<keyword evidence="3" id="KW-1185">Reference proteome</keyword>
<proteinExistence type="predicted"/>
<organism evidence="2 3">
    <name type="scientific">Desulfopila aestuarii DSM 18488</name>
    <dbReference type="NCBI Taxonomy" id="1121416"/>
    <lineage>
        <taxon>Bacteria</taxon>
        <taxon>Pseudomonadati</taxon>
        <taxon>Thermodesulfobacteriota</taxon>
        <taxon>Desulfobulbia</taxon>
        <taxon>Desulfobulbales</taxon>
        <taxon>Desulfocapsaceae</taxon>
        <taxon>Desulfopila</taxon>
    </lineage>
</organism>
<gene>
    <name evidence="2" type="ORF">SAMN02745220_01781</name>
</gene>
<evidence type="ECO:0000256" key="1">
    <source>
        <dbReference type="SAM" id="MobiDB-lite"/>
    </source>
</evidence>
<name>A0A1M7Y4G7_9BACT</name>
<dbReference type="OrthoDB" id="5470455at2"/>
<dbReference type="EMBL" id="FRFE01000007">
    <property type="protein sequence ID" value="SHO47201.1"/>
    <property type="molecule type" value="Genomic_DNA"/>
</dbReference>
<dbReference type="Proteomes" id="UP000184603">
    <property type="component" value="Unassembled WGS sequence"/>
</dbReference>
<accession>A0A1M7Y4G7</accession>
<sequence>MKIEGFGNRYAFGLQGKRKNRAESEKENSNLQRQGQSTGETEQAKNAQVHHHQRSAHGAIRNLQENHFQGVANLRLRINFQEQLQTNSAQKVNDVLATGSNQLVTDLEVRVATLGNDFQGSFGETDIIAQMKGLMDTFSQAVSNLFGGSEETDSTSIKTAASQPGDIFAGIQGAFGDFFNAMWQIGQPPADESLVVDTDMEPVIDPENTETPVIAVSTADETEGTAADIATEEMADEIVAAAATDNPENTPVEPAFTDKLTELQTWFDSQIASLQTSVDDLMKMPPIGHQRGHGMAYSRFLAIYTEMNSTESITQAGDDMLFDGGLETEA</sequence>
<protein>
    <submittedName>
        <fullName evidence="2">Uncharacterized protein</fullName>
    </submittedName>
</protein>
<dbReference type="STRING" id="1121416.SAMN02745220_01781"/>
<feature type="region of interest" description="Disordered" evidence="1">
    <location>
        <begin position="12"/>
        <end position="56"/>
    </location>
</feature>
<feature type="compositionally biased region" description="Polar residues" evidence="1">
    <location>
        <begin position="29"/>
        <end position="46"/>
    </location>
</feature>
<evidence type="ECO:0000313" key="3">
    <source>
        <dbReference type="Proteomes" id="UP000184603"/>
    </source>
</evidence>
<dbReference type="RefSeq" id="WP_073613100.1">
    <property type="nucleotide sequence ID" value="NZ_FRFE01000007.1"/>
</dbReference>